<dbReference type="InterPro" id="IPR036525">
    <property type="entry name" value="Tubulin/FtsZ_GTPase_sf"/>
</dbReference>
<dbReference type="InterPro" id="IPR037103">
    <property type="entry name" value="Tubulin/FtsZ-like_C"/>
</dbReference>
<dbReference type="SUPFAM" id="SSF55307">
    <property type="entry name" value="Tubulin C-terminal domain-like"/>
    <property type="match status" value="1"/>
</dbReference>
<feature type="domain" description="Tubulin/FtsZ GTPase" evidence="14">
    <location>
        <begin position="47"/>
        <end position="244"/>
    </location>
</feature>
<dbReference type="InterPro" id="IPR002453">
    <property type="entry name" value="Beta_tubulin"/>
</dbReference>
<comment type="function">
    <text evidence="12 13">Tubulin is the major constituent of microtubules, a cylinder consisting of laterally associated linear protofilaments composed of alpha- and beta-tubulin heterodimers. Microtubules grow by the addition of GTP-tubulin dimers to the microtubule end, where a stabilizing cap forms. Below the cap, tubulin dimers are in GDP-bound state, owing to GTPase activity of alpha-tubulin.</text>
</comment>
<comment type="similarity">
    <text evidence="3 13">Belongs to the tubulin family.</text>
</comment>
<dbReference type="InterPro" id="IPR018316">
    <property type="entry name" value="Tubulin/FtsZ_2-layer-sand-dom"/>
</dbReference>
<protein>
    <recommendedName>
        <fullName evidence="13">Tubulin beta chain</fullName>
    </recommendedName>
</protein>
<dbReference type="PRINTS" id="PR01161">
    <property type="entry name" value="TUBULIN"/>
</dbReference>
<feature type="domain" description="Tubulin/FtsZ 2-layer sandwich" evidence="15">
    <location>
        <begin position="246"/>
        <end position="383"/>
    </location>
</feature>
<dbReference type="EMBL" id="ACPB03012359">
    <property type="status" value="NOT_ANNOTATED_CDS"/>
    <property type="molecule type" value="Genomic_DNA"/>
</dbReference>
<evidence type="ECO:0000313" key="16">
    <source>
        <dbReference type="EnsemblMetazoa" id="RPRC015439-PA"/>
    </source>
</evidence>
<dbReference type="PRINTS" id="PR01163">
    <property type="entry name" value="BETATUBULIN"/>
</dbReference>
<dbReference type="GO" id="GO:0003924">
    <property type="term" value="F:GTPase activity"/>
    <property type="evidence" value="ECO:0007669"/>
    <property type="project" value="InterPro"/>
</dbReference>
<evidence type="ECO:0000256" key="5">
    <source>
        <dbReference type="ARBA" id="ARBA00022490"/>
    </source>
</evidence>
<evidence type="ECO:0000256" key="10">
    <source>
        <dbReference type="ARBA" id="ARBA00023134"/>
    </source>
</evidence>
<reference evidence="16" key="1">
    <citation type="submission" date="2015-05" db="UniProtKB">
        <authorList>
            <consortium name="EnsemblMetazoa"/>
        </authorList>
    </citation>
    <scope>IDENTIFICATION</scope>
</reference>
<dbReference type="Pfam" id="PF03953">
    <property type="entry name" value="Tubulin_C"/>
    <property type="match status" value="1"/>
</dbReference>
<dbReference type="Proteomes" id="UP000015103">
    <property type="component" value="Unassembled WGS sequence"/>
</dbReference>
<evidence type="ECO:0000256" key="12">
    <source>
        <dbReference type="ARBA" id="ARBA00034296"/>
    </source>
</evidence>
<dbReference type="SUPFAM" id="SSF52490">
    <property type="entry name" value="Tubulin nucleotide-binding domain-like"/>
    <property type="match status" value="1"/>
</dbReference>
<dbReference type="GO" id="GO:0046872">
    <property type="term" value="F:metal ion binding"/>
    <property type="evidence" value="ECO:0007669"/>
    <property type="project" value="UniProtKB-KW"/>
</dbReference>
<dbReference type="InParanoid" id="T1IGM0"/>
<proteinExistence type="inferred from homology"/>
<dbReference type="Gene3D" id="3.40.50.1440">
    <property type="entry name" value="Tubulin/FtsZ, GTPase domain"/>
    <property type="match status" value="1"/>
</dbReference>
<evidence type="ECO:0000259" key="14">
    <source>
        <dbReference type="SMART" id="SM00864"/>
    </source>
</evidence>
<dbReference type="GO" id="GO:0007017">
    <property type="term" value="P:microtubule-based process"/>
    <property type="evidence" value="ECO:0007669"/>
    <property type="project" value="InterPro"/>
</dbReference>
<dbReference type="SMART" id="SM00865">
    <property type="entry name" value="Tubulin_C"/>
    <property type="match status" value="1"/>
</dbReference>
<dbReference type="VEuPathDB" id="VectorBase:RPRC015439"/>
<dbReference type="RefSeq" id="XP_073972135.1">
    <property type="nucleotide sequence ID" value="XM_074116034.1"/>
</dbReference>
<keyword evidence="10 13" id="KW-0342">GTP-binding</keyword>
<evidence type="ECO:0000256" key="11">
    <source>
        <dbReference type="ARBA" id="ARBA00023212"/>
    </source>
</evidence>
<comment type="cofactor">
    <cofactor evidence="1">
        <name>Mg(2+)</name>
        <dbReference type="ChEBI" id="CHEBI:18420"/>
    </cofactor>
</comment>
<dbReference type="PROSITE" id="PS00227">
    <property type="entry name" value="TUBULIN"/>
    <property type="match status" value="1"/>
</dbReference>
<dbReference type="InterPro" id="IPR003008">
    <property type="entry name" value="Tubulin_FtsZ_GTPase"/>
</dbReference>
<accession>T1IGM0</accession>
<organism evidence="16 17">
    <name type="scientific">Rhodnius prolixus</name>
    <name type="common">Triatomid bug</name>
    <dbReference type="NCBI Taxonomy" id="13249"/>
    <lineage>
        <taxon>Eukaryota</taxon>
        <taxon>Metazoa</taxon>
        <taxon>Ecdysozoa</taxon>
        <taxon>Arthropoda</taxon>
        <taxon>Hexapoda</taxon>
        <taxon>Insecta</taxon>
        <taxon>Pterygota</taxon>
        <taxon>Neoptera</taxon>
        <taxon>Paraneoptera</taxon>
        <taxon>Hemiptera</taxon>
        <taxon>Heteroptera</taxon>
        <taxon>Panheteroptera</taxon>
        <taxon>Cimicomorpha</taxon>
        <taxon>Reduviidae</taxon>
        <taxon>Triatominae</taxon>
        <taxon>Rhodnius</taxon>
    </lineage>
</organism>
<dbReference type="CDD" id="cd02187">
    <property type="entry name" value="beta_tubulin"/>
    <property type="match status" value="1"/>
</dbReference>
<dbReference type="SMART" id="SM00864">
    <property type="entry name" value="Tubulin"/>
    <property type="match status" value="1"/>
</dbReference>
<evidence type="ECO:0000256" key="1">
    <source>
        <dbReference type="ARBA" id="ARBA00001946"/>
    </source>
</evidence>
<keyword evidence="17" id="KW-1185">Reference proteome</keyword>
<dbReference type="InterPro" id="IPR023123">
    <property type="entry name" value="Tubulin_C"/>
</dbReference>
<dbReference type="Gene3D" id="1.10.287.600">
    <property type="entry name" value="Helix hairpin bin"/>
    <property type="match status" value="1"/>
</dbReference>
<keyword evidence="8 13" id="KW-0547">Nucleotide-binding</keyword>
<evidence type="ECO:0000256" key="13">
    <source>
        <dbReference type="RuleBase" id="RU000352"/>
    </source>
</evidence>
<keyword evidence="9" id="KW-0460">Magnesium</keyword>
<evidence type="ECO:0000256" key="9">
    <source>
        <dbReference type="ARBA" id="ARBA00022842"/>
    </source>
</evidence>
<dbReference type="InterPro" id="IPR008280">
    <property type="entry name" value="Tub_FtsZ_C"/>
</dbReference>
<dbReference type="InterPro" id="IPR000217">
    <property type="entry name" value="Tubulin"/>
</dbReference>
<dbReference type="HOGENOM" id="CLU_015718_1_1_1"/>
<evidence type="ECO:0000256" key="2">
    <source>
        <dbReference type="ARBA" id="ARBA00004245"/>
    </source>
</evidence>
<dbReference type="GO" id="GO:0005874">
    <property type="term" value="C:microtubule"/>
    <property type="evidence" value="ECO:0007669"/>
    <property type="project" value="UniProtKB-KW"/>
</dbReference>
<dbReference type="EMBL" id="ACPB03012360">
    <property type="status" value="NOT_ANNOTATED_CDS"/>
    <property type="molecule type" value="Genomic_DNA"/>
</dbReference>
<dbReference type="OMA" id="HLISCAM"/>
<evidence type="ECO:0000256" key="8">
    <source>
        <dbReference type="ARBA" id="ARBA00022741"/>
    </source>
</evidence>
<evidence type="ECO:0000256" key="6">
    <source>
        <dbReference type="ARBA" id="ARBA00022701"/>
    </source>
</evidence>
<sequence>MREIVVIQIGQCGNQMATKFWELISDEHGVSPAARYTGNSDLQLQRINVYFNEGRGNRYVPRNVSIDLDPAIADTIVGSPYGRLYNPEQFVMGSGGAANNWGKGRYSEGADLAQEALNVVRKASESCDCLQGFQVTQSVGGGTGSGLGSIILEKIKEEYPDRILSTATVLPSPKVSDAVVESYNSILGFNYLIEYADQTYCLDNEALYGICQKILKLSYPTFGDLNHLVSATLAGVTTCFRFPGQLNSDLRKLQVNMVPFPRMHFFVPGFVPLTSRGSSTYRAVTVPELVAQMFDPNIFMCDCDPKKGKFLTASAIFRGRLSTRLVDEQLSNVQDKNSSYFIEWIPNNIKSAVCDIPPRGMKICATFLGNTTSLKEVLTRLCKSFAAMYSRKAYLHWYTGEGVEEKDFVEAESNVRELIKEFLSHEKAPVSSNSGNGDASDEDMDDD</sequence>
<comment type="subcellular location">
    <subcellularLocation>
        <location evidence="2">Cytoplasm</location>
        <location evidence="2">Cytoskeleton</location>
    </subcellularLocation>
</comment>
<dbReference type="eggNOG" id="KOG1375">
    <property type="taxonomic scope" value="Eukaryota"/>
</dbReference>
<dbReference type="PANTHER" id="PTHR11588">
    <property type="entry name" value="TUBULIN"/>
    <property type="match status" value="1"/>
</dbReference>
<keyword evidence="5" id="KW-0963">Cytoplasm</keyword>
<name>T1IGM0_RHOPR</name>
<dbReference type="GO" id="GO:0005200">
    <property type="term" value="F:structural constituent of cytoskeleton"/>
    <property type="evidence" value="ECO:0007669"/>
    <property type="project" value="InterPro"/>
</dbReference>
<dbReference type="PROSITE" id="PS00228">
    <property type="entry name" value="TUBULIN_B_AUTOREG"/>
    <property type="match status" value="1"/>
</dbReference>
<dbReference type="Pfam" id="PF00091">
    <property type="entry name" value="Tubulin"/>
    <property type="match status" value="1"/>
</dbReference>
<comment type="subunit">
    <text evidence="4 13">Dimer of alpha and beta chains. A typical microtubule is a hollow water-filled tube with an outer diameter of 25 nm and an inner diameter of 15 nM. Alpha-beta heterodimers associate head-to-tail to form protofilaments running lengthwise along the microtubule wall with the beta-tubulin subunit facing the microtubule plus end conferring a structural polarity. Microtubules usually have 13 protofilaments but different protofilament numbers can be found in some organisms and specialized cells.</text>
</comment>
<evidence type="ECO:0000313" key="17">
    <source>
        <dbReference type="Proteomes" id="UP000015103"/>
    </source>
</evidence>
<keyword evidence="6 13" id="KW-0493">Microtubule</keyword>
<evidence type="ECO:0000259" key="15">
    <source>
        <dbReference type="SMART" id="SM00865"/>
    </source>
</evidence>
<evidence type="ECO:0000256" key="3">
    <source>
        <dbReference type="ARBA" id="ARBA00009636"/>
    </source>
</evidence>
<dbReference type="STRING" id="13249.T1IGM0"/>
<dbReference type="GO" id="GO:0005525">
    <property type="term" value="F:GTP binding"/>
    <property type="evidence" value="ECO:0007669"/>
    <property type="project" value="UniProtKB-UniRule"/>
</dbReference>
<dbReference type="EnsemblMetazoa" id="RPRC015439-RA">
    <property type="protein sequence ID" value="RPRC015439-PA"/>
    <property type="gene ID" value="RPRC015439"/>
</dbReference>
<evidence type="ECO:0000256" key="7">
    <source>
        <dbReference type="ARBA" id="ARBA00022723"/>
    </source>
</evidence>
<dbReference type="GeneID" id="141448020"/>
<dbReference type="FunFam" id="3.30.1330.20:FF:000009">
    <property type="entry name" value="Tubulin beta chain"/>
    <property type="match status" value="1"/>
</dbReference>
<dbReference type="InterPro" id="IPR017975">
    <property type="entry name" value="Tubulin_CS"/>
</dbReference>
<evidence type="ECO:0000256" key="4">
    <source>
        <dbReference type="ARBA" id="ARBA00011747"/>
    </source>
</evidence>
<dbReference type="FunFam" id="3.40.50.1440:FF:000006">
    <property type="entry name" value="Tubulin beta chain"/>
    <property type="match status" value="1"/>
</dbReference>
<keyword evidence="7" id="KW-0479">Metal-binding</keyword>
<dbReference type="Gene3D" id="3.30.1330.20">
    <property type="entry name" value="Tubulin/FtsZ, C-terminal domain"/>
    <property type="match status" value="1"/>
</dbReference>
<keyword evidence="11" id="KW-0206">Cytoskeleton</keyword>
<dbReference type="InterPro" id="IPR013838">
    <property type="entry name" value="Beta-tubulin_BS"/>
</dbReference>
<dbReference type="AlphaFoldDB" id="T1IGM0"/>